<feature type="domain" description="Globin-sensor" evidence="2">
    <location>
        <begin position="67"/>
        <end position="222"/>
    </location>
</feature>
<dbReference type="EMBL" id="LVJN01000017">
    <property type="protein sequence ID" value="OSM05939.1"/>
    <property type="molecule type" value="Genomic_DNA"/>
</dbReference>
<sequence>MSKPFSISNSEDQEAQGQENTGISLGMPVKGEQSDSAKMVLDDKVLKRNTSLPLTRRALSDQMKMTDREVEERKQLIGFTPADVGYLKDCKEHIVLRIDSIVEKFYAHQETIAEVELLIGDVETLKRLKAALRGYIIELFDGYYDREYVNKRLRIGKVHKRIGVSPKLYVSAVVILEKLLQKELLEVSMADRVCNECDGRRDALHKLLMFDVQLVFDTYISSLLSEVNAASDQVERYAQGLEATVAERTQQLQELSSMDSLTGLLNQRTFFNILRREISRAEENRQPLCLSFIPSSHKSVLPMVPAGLISLD</sequence>
<organism evidence="3 4">
    <name type="scientific">Magnetofaba australis IT-1</name>
    <dbReference type="NCBI Taxonomy" id="1434232"/>
    <lineage>
        <taxon>Bacteria</taxon>
        <taxon>Pseudomonadati</taxon>
        <taxon>Pseudomonadota</taxon>
        <taxon>Magnetococcia</taxon>
        <taxon>Magnetococcales</taxon>
        <taxon>Magnetococcaceae</taxon>
        <taxon>Magnetofaba</taxon>
    </lineage>
</organism>
<evidence type="ECO:0000313" key="3">
    <source>
        <dbReference type="EMBL" id="OSM05939.1"/>
    </source>
</evidence>
<dbReference type="GO" id="GO:0019825">
    <property type="term" value="F:oxygen binding"/>
    <property type="evidence" value="ECO:0007669"/>
    <property type="project" value="InterPro"/>
</dbReference>
<dbReference type="InterPro" id="IPR012292">
    <property type="entry name" value="Globin/Proto"/>
</dbReference>
<dbReference type="OrthoDB" id="9812260at2"/>
<dbReference type="Gene3D" id="3.30.70.270">
    <property type="match status" value="1"/>
</dbReference>
<feature type="region of interest" description="Disordered" evidence="1">
    <location>
        <begin position="1"/>
        <end position="30"/>
    </location>
</feature>
<feature type="compositionally biased region" description="Polar residues" evidence="1">
    <location>
        <begin position="1"/>
        <end position="23"/>
    </location>
</feature>
<dbReference type="Pfam" id="PF11563">
    <property type="entry name" value="Protoglobin"/>
    <property type="match status" value="1"/>
</dbReference>
<dbReference type="Proteomes" id="UP000194003">
    <property type="component" value="Unassembled WGS sequence"/>
</dbReference>
<dbReference type="InterPro" id="IPR043128">
    <property type="entry name" value="Rev_trsase/Diguanyl_cyclase"/>
</dbReference>
<dbReference type="GO" id="GO:0020037">
    <property type="term" value="F:heme binding"/>
    <property type="evidence" value="ECO:0007669"/>
    <property type="project" value="InterPro"/>
</dbReference>
<dbReference type="Gene3D" id="1.10.490.10">
    <property type="entry name" value="Globins"/>
    <property type="match status" value="1"/>
</dbReference>
<evidence type="ECO:0000259" key="2">
    <source>
        <dbReference type="Pfam" id="PF11563"/>
    </source>
</evidence>
<proteinExistence type="predicted"/>
<dbReference type="AlphaFoldDB" id="A0A1Y2K6W9"/>
<dbReference type="InterPro" id="IPR044398">
    <property type="entry name" value="Globin-sensor_dom"/>
</dbReference>
<dbReference type="STRING" id="1434232.MAIT1_04767"/>
<dbReference type="RefSeq" id="WP_085441424.1">
    <property type="nucleotide sequence ID" value="NZ_LVJN01000017.1"/>
</dbReference>
<gene>
    <name evidence="3" type="ORF">MAIT1_04767</name>
</gene>
<name>A0A1Y2K6W9_9PROT</name>
<dbReference type="SUPFAM" id="SSF46458">
    <property type="entry name" value="Globin-like"/>
    <property type="match status" value="1"/>
</dbReference>
<dbReference type="InterPro" id="IPR009050">
    <property type="entry name" value="Globin-like_sf"/>
</dbReference>
<accession>A0A1Y2K6W9</accession>
<comment type="caution">
    <text evidence="3">The sequence shown here is derived from an EMBL/GenBank/DDBJ whole genome shotgun (WGS) entry which is preliminary data.</text>
</comment>
<keyword evidence="4" id="KW-1185">Reference proteome</keyword>
<reference evidence="3 4" key="1">
    <citation type="journal article" date="2016" name="BMC Genomics">
        <title>Combined genomic and structural analyses of a cultured magnetotactic bacterium reveals its niche adaptation to a dynamic environment.</title>
        <authorList>
            <person name="Araujo A.C."/>
            <person name="Morillo V."/>
            <person name="Cypriano J."/>
            <person name="Teixeira L.C."/>
            <person name="Leao P."/>
            <person name="Lyra S."/>
            <person name="Almeida L.G."/>
            <person name="Bazylinski D.A."/>
            <person name="Vasconcellos A.T."/>
            <person name="Abreu F."/>
            <person name="Lins U."/>
        </authorList>
    </citation>
    <scope>NUCLEOTIDE SEQUENCE [LARGE SCALE GENOMIC DNA]</scope>
    <source>
        <strain evidence="3 4">IT-1</strain>
    </source>
</reference>
<evidence type="ECO:0000256" key="1">
    <source>
        <dbReference type="SAM" id="MobiDB-lite"/>
    </source>
</evidence>
<evidence type="ECO:0000313" key="4">
    <source>
        <dbReference type="Proteomes" id="UP000194003"/>
    </source>
</evidence>
<protein>
    <submittedName>
        <fullName evidence="3">Putative diguanylate cyclase</fullName>
    </submittedName>
</protein>